<proteinExistence type="predicted"/>
<dbReference type="Proteomes" id="UP000283095">
    <property type="component" value="Chromosome"/>
</dbReference>
<evidence type="ECO:0000313" key="1">
    <source>
        <dbReference type="EMBL" id="AZV41399.1"/>
    </source>
</evidence>
<evidence type="ECO:0000313" key="2">
    <source>
        <dbReference type="Proteomes" id="UP000283095"/>
    </source>
</evidence>
<reference evidence="1 2" key="1">
    <citation type="submission" date="2018-01" db="EMBL/GenBank/DDBJ databases">
        <title>Bacillus asahii Genome sequencing and assembly.</title>
        <authorList>
            <person name="Jiang H."/>
            <person name="Feng Y."/>
            <person name="Zhao F."/>
            <person name="Lin X."/>
        </authorList>
    </citation>
    <scope>NUCLEOTIDE SEQUENCE [LARGE SCALE GENOMIC DNA]</scope>
    <source>
        <strain evidence="1 2">OM18</strain>
    </source>
</reference>
<dbReference type="EMBL" id="CP026095">
    <property type="protein sequence ID" value="AZV41399.1"/>
    <property type="molecule type" value="Genomic_DNA"/>
</dbReference>
<protein>
    <submittedName>
        <fullName evidence="1">Uncharacterized protein</fullName>
    </submittedName>
</protein>
<organism evidence="1 2">
    <name type="scientific">Peribacillus asahii</name>
    <dbReference type="NCBI Taxonomy" id="228899"/>
    <lineage>
        <taxon>Bacteria</taxon>
        <taxon>Bacillati</taxon>
        <taxon>Bacillota</taxon>
        <taxon>Bacilli</taxon>
        <taxon>Bacillales</taxon>
        <taxon>Bacillaceae</taxon>
        <taxon>Peribacillus</taxon>
    </lineage>
</organism>
<dbReference type="RefSeq" id="WP_127759101.1">
    <property type="nucleotide sequence ID" value="NZ_CP026095.1"/>
</dbReference>
<gene>
    <name evidence="1" type="ORF">BAOM_0787</name>
</gene>
<dbReference type="KEGG" id="pasa:BAOM_0787"/>
<dbReference type="AlphaFoldDB" id="A0A3Q9RK68"/>
<sequence>MTLTEYNARYEYIIHSNISDRQKALKLADLMTDMEGQLGNEIGEHQNKEVNALYRKVSLLSNLL</sequence>
<dbReference type="OrthoDB" id="2903742at2"/>
<accession>A0A3Q9RK68</accession>
<name>A0A3Q9RK68_9BACI</name>